<dbReference type="Proteomes" id="UP001589795">
    <property type="component" value="Unassembled WGS sequence"/>
</dbReference>
<evidence type="ECO:0000313" key="1">
    <source>
        <dbReference type="EMBL" id="MFC0200363.1"/>
    </source>
</evidence>
<name>A0ABV6CN18_9RHOB</name>
<evidence type="ECO:0008006" key="3">
    <source>
        <dbReference type="Google" id="ProtNLM"/>
    </source>
</evidence>
<sequence length="225" mass="24865">MLEDKDGFAILHEPSVGDRRPATASKGHCTGHIMVGPWPGRVLNIESHLEQSWAYCLNAHPMTKTLCEQVSFRWQATSGKWLTHYFDFCVEQVDGLHIAYSVKPEARLTAKFQAEIAAIARQAIDTGFGDDVRLLMDTDLDQVELSNAKLTYSMRKPDPEADNAAAEAILQMTGVVTLAELTSQIGKGARGYRALIRNIGQGCLRLTRHELITHSTEVFRTGVAA</sequence>
<accession>A0ABV6CN18</accession>
<protein>
    <recommendedName>
        <fullName evidence="3">TnsA endonuclease N-terminal domain-containing protein</fullName>
    </recommendedName>
</protein>
<comment type="caution">
    <text evidence="1">The sequence shown here is derived from an EMBL/GenBank/DDBJ whole genome shotgun (WGS) entry which is preliminary data.</text>
</comment>
<keyword evidence="2" id="KW-1185">Reference proteome</keyword>
<dbReference type="RefSeq" id="WP_265507769.1">
    <property type="nucleotide sequence ID" value="NZ_JAOTBE010000042.1"/>
</dbReference>
<evidence type="ECO:0000313" key="2">
    <source>
        <dbReference type="Proteomes" id="UP001589795"/>
    </source>
</evidence>
<reference evidence="1 2" key="1">
    <citation type="submission" date="2024-09" db="EMBL/GenBank/DDBJ databases">
        <authorList>
            <person name="Sun Q."/>
            <person name="Mori K."/>
        </authorList>
    </citation>
    <scope>NUCLEOTIDE SEQUENCE [LARGE SCALE GENOMIC DNA]</scope>
    <source>
        <strain evidence="1 2">CCM 7904</strain>
    </source>
</reference>
<organism evidence="1 2">
    <name type="scientific">Paracoccus rhizosphaerae</name>
    <dbReference type="NCBI Taxonomy" id="1133347"/>
    <lineage>
        <taxon>Bacteria</taxon>
        <taxon>Pseudomonadati</taxon>
        <taxon>Pseudomonadota</taxon>
        <taxon>Alphaproteobacteria</taxon>
        <taxon>Rhodobacterales</taxon>
        <taxon>Paracoccaceae</taxon>
        <taxon>Paracoccus</taxon>
    </lineage>
</organism>
<gene>
    <name evidence="1" type="ORF">ACFFIZ_08530</name>
</gene>
<proteinExistence type="predicted"/>
<dbReference type="EMBL" id="JBHLWQ010000073">
    <property type="protein sequence ID" value="MFC0200363.1"/>
    <property type="molecule type" value="Genomic_DNA"/>
</dbReference>